<evidence type="ECO:0000256" key="2">
    <source>
        <dbReference type="SAM" id="MobiDB-lite"/>
    </source>
</evidence>
<feature type="compositionally biased region" description="Basic and acidic residues" evidence="2">
    <location>
        <begin position="1"/>
        <end position="13"/>
    </location>
</feature>
<accession>A0AA36J0G6</accession>
<feature type="coiled-coil region" evidence="1">
    <location>
        <begin position="109"/>
        <end position="213"/>
    </location>
</feature>
<feature type="compositionally biased region" description="Basic and acidic residues" evidence="2">
    <location>
        <begin position="242"/>
        <end position="260"/>
    </location>
</feature>
<sequence>MSQEQHGESEALTRKQLALSEQRQKDLQRTAEERRVALEARKAEAEEAKSRIEDLEAKAEKLEAKVTSLAQENHELREAGAARPRRGAEVQSFSGNHATGEVAQRLALAEESLKEQKKFEELLKNLLSQHEADLKSSKEEMQKMEKTLAEFQEKEERAKEAKKVQEALEAKIEEMHAQAQEVRQQLHTKDQELEEVKKECAAKDKELAGKLEKVELERAQESDNDERKWEKRYQEQLNSHAADLDKLSQVEQQLKDDSEKQLQNAKKMKVLLEAKTRRASEEQEIFKGRLGEADQTKVKTLTEEIREYRDQLLALPEAEALQRLGNELRAANRQLELSQTQLEQTEAERDRLEEEAHAANTRAKQLQEKLSAEQRELLRLQRGSRLEQKALAKLSQMEALDTELRGLKVENRSLQERLEGNREAAQHRELQKEWQAQKVTLTEKLEQLQERP</sequence>
<feature type="compositionally biased region" description="Basic and acidic residues" evidence="2">
    <location>
        <begin position="346"/>
        <end position="357"/>
    </location>
</feature>
<gene>
    <name evidence="3" type="ORF">EVOR1521_LOCUS20506</name>
</gene>
<feature type="region of interest" description="Disordered" evidence="2">
    <location>
        <begin position="339"/>
        <end position="366"/>
    </location>
</feature>
<proteinExistence type="predicted"/>
<reference evidence="3" key="1">
    <citation type="submission" date="2023-08" db="EMBL/GenBank/DDBJ databases">
        <authorList>
            <person name="Chen Y."/>
            <person name="Shah S."/>
            <person name="Dougan E. K."/>
            <person name="Thang M."/>
            <person name="Chan C."/>
        </authorList>
    </citation>
    <scope>NUCLEOTIDE SEQUENCE</scope>
</reference>
<name>A0AA36J0G6_9DINO</name>
<feature type="compositionally biased region" description="Basic and acidic residues" evidence="2">
    <location>
        <begin position="22"/>
        <end position="31"/>
    </location>
</feature>
<dbReference type="Proteomes" id="UP001178507">
    <property type="component" value="Unassembled WGS sequence"/>
</dbReference>
<evidence type="ECO:0000313" key="4">
    <source>
        <dbReference type="Proteomes" id="UP001178507"/>
    </source>
</evidence>
<keyword evidence="4" id="KW-1185">Reference proteome</keyword>
<evidence type="ECO:0000256" key="1">
    <source>
        <dbReference type="SAM" id="Coils"/>
    </source>
</evidence>
<dbReference type="AlphaFoldDB" id="A0AA36J0G6"/>
<feature type="region of interest" description="Disordered" evidence="2">
    <location>
        <begin position="240"/>
        <end position="261"/>
    </location>
</feature>
<dbReference type="EMBL" id="CAUJNA010003223">
    <property type="protein sequence ID" value="CAJ1396241.1"/>
    <property type="molecule type" value="Genomic_DNA"/>
</dbReference>
<feature type="region of interest" description="Disordered" evidence="2">
    <location>
        <begin position="76"/>
        <end position="98"/>
    </location>
</feature>
<protein>
    <submittedName>
        <fullName evidence="3">Uncharacterized protein</fullName>
    </submittedName>
</protein>
<comment type="caution">
    <text evidence="3">The sequence shown here is derived from an EMBL/GenBank/DDBJ whole genome shotgun (WGS) entry which is preliminary data.</text>
</comment>
<feature type="region of interest" description="Disordered" evidence="2">
    <location>
        <begin position="1"/>
        <end position="31"/>
    </location>
</feature>
<organism evidence="3 4">
    <name type="scientific">Effrenium voratum</name>
    <dbReference type="NCBI Taxonomy" id="2562239"/>
    <lineage>
        <taxon>Eukaryota</taxon>
        <taxon>Sar</taxon>
        <taxon>Alveolata</taxon>
        <taxon>Dinophyceae</taxon>
        <taxon>Suessiales</taxon>
        <taxon>Symbiodiniaceae</taxon>
        <taxon>Effrenium</taxon>
    </lineage>
</organism>
<evidence type="ECO:0000313" key="3">
    <source>
        <dbReference type="EMBL" id="CAJ1396241.1"/>
    </source>
</evidence>
<keyword evidence="1" id="KW-0175">Coiled coil</keyword>